<reference evidence="1" key="1">
    <citation type="submission" date="2024-06" db="EMBL/GenBank/DDBJ databases">
        <title>Complete genome sequence of the cellulolytic actinobacterium, Cellulosimicrobium ES-005.</title>
        <authorList>
            <person name="Matthews C.T."/>
            <person name="Underwood K.D."/>
            <person name="Ghanchi K.M."/>
            <person name="Fields S.D."/>
            <person name="Gardner S.G."/>
        </authorList>
    </citation>
    <scope>NUCLEOTIDE SEQUENCE</scope>
    <source>
        <strain evidence="1">ES-005</strain>
    </source>
</reference>
<evidence type="ECO:0008006" key="2">
    <source>
        <dbReference type="Google" id="ProtNLM"/>
    </source>
</evidence>
<gene>
    <name evidence="1" type="ORF">ABRQ22_02215</name>
</gene>
<dbReference type="RefSeq" id="WP_353708423.1">
    <property type="nucleotide sequence ID" value="NZ_CP159290.1"/>
</dbReference>
<protein>
    <recommendedName>
        <fullName evidence="2">GNAT family N-acetyltransferase</fullName>
    </recommendedName>
</protein>
<accession>A0AAU8G0V7</accession>
<sequence length="62" mass="6845">MLTTTVARVRADDWRDLRDVRLRALADAPTAFGSTVAREAAFPDDVWRERAAGLRTSWGVAG</sequence>
<proteinExistence type="predicted"/>
<name>A0AAU8G0V7_9MICO</name>
<dbReference type="AlphaFoldDB" id="A0AAU8G0V7"/>
<dbReference type="EMBL" id="CP159290">
    <property type="protein sequence ID" value="XCH30529.1"/>
    <property type="molecule type" value="Genomic_DNA"/>
</dbReference>
<organism evidence="1">
    <name type="scientific">Cellulosimicrobium sp. ES-005</name>
    <dbReference type="NCBI Taxonomy" id="3163031"/>
    <lineage>
        <taxon>Bacteria</taxon>
        <taxon>Bacillati</taxon>
        <taxon>Actinomycetota</taxon>
        <taxon>Actinomycetes</taxon>
        <taxon>Micrococcales</taxon>
        <taxon>Promicromonosporaceae</taxon>
        <taxon>Cellulosimicrobium</taxon>
    </lineage>
</organism>
<evidence type="ECO:0000313" key="1">
    <source>
        <dbReference type="EMBL" id="XCH30529.1"/>
    </source>
</evidence>